<evidence type="ECO:0008006" key="4">
    <source>
        <dbReference type="Google" id="ProtNLM"/>
    </source>
</evidence>
<protein>
    <recommendedName>
        <fullName evidence="4">Fimbrial protein</fullName>
    </recommendedName>
</protein>
<name>A0A5E7CC06_PSEFL</name>
<feature type="transmembrane region" description="Helical" evidence="1">
    <location>
        <begin position="12"/>
        <end position="31"/>
    </location>
</feature>
<gene>
    <name evidence="2" type="ORF">PS723_02562</name>
</gene>
<dbReference type="Proteomes" id="UP000379480">
    <property type="component" value="Unassembled WGS sequence"/>
</dbReference>
<dbReference type="RefSeq" id="WP_224795683.1">
    <property type="nucleotide sequence ID" value="NZ_CABVHY010000011.1"/>
</dbReference>
<dbReference type="AlphaFoldDB" id="A0A5E7CC06"/>
<evidence type="ECO:0000313" key="3">
    <source>
        <dbReference type="Proteomes" id="UP000379480"/>
    </source>
</evidence>
<dbReference type="EMBL" id="CABVHY010000011">
    <property type="protein sequence ID" value="VVO00018.1"/>
    <property type="molecule type" value="Genomic_DNA"/>
</dbReference>
<proteinExistence type="predicted"/>
<accession>A0A5E7CC06</accession>
<reference evidence="2 3" key="1">
    <citation type="submission" date="2019-09" db="EMBL/GenBank/DDBJ databases">
        <authorList>
            <person name="Chandra G."/>
            <person name="Truman W A."/>
        </authorList>
    </citation>
    <scope>NUCLEOTIDE SEQUENCE [LARGE SCALE GENOMIC DNA]</scope>
    <source>
        <strain evidence="2">PS723</strain>
    </source>
</reference>
<keyword evidence="1" id="KW-0472">Membrane</keyword>
<evidence type="ECO:0000313" key="2">
    <source>
        <dbReference type="EMBL" id="VVO00018.1"/>
    </source>
</evidence>
<organism evidence="2 3">
    <name type="scientific">Pseudomonas fluorescens</name>
    <dbReference type="NCBI Taxonomy" id="294"/>
    <lineage>
        <taxon>Bacteria</taxon>
        <taxon>Pseudomonadati</taxon>
        <taxon>Pseudomonadota</taxon>
        <taxon>Gammaproteobacteria</taxon>
        <taxon>Pseudomonadales</taxon>
        <taxon>Pseudomonadaceae</taxon>
        <taxon>Pseudomonas</taxon>
    </lineage>
</organism>
<sequence>MKFIQQYIKKIIAFTIVWLASGLYLGSVGAVTQEISAVFRPDPAKPHQNTFINQTPESGYCASYPGECRNQNMFSIRLPIRFEARSAIQPNHGPRQGATFKVPASWRALSVRNLATNEEESVEVRIVGLGSEYVLSDTAANLVGGAPSAVVGHQQLWGGSSWVYAPAPCLYSGVGFYGDSTYMFFWKTPIESSCEKPARYLIPGMSYTYLDFAYELRTPNPLGMSSGTYTGTLNYKVGPGLDFDMGDMMLPNDSVITLDFKLDVQHTLKVDIPPGGHRIELIPQGGWQAWLQQGRKPVRLFRDQTFNISASSRFKMILECQIDLSEGCGIADPVSGYGGLVNVYVSLPNGLTDSSGQPVSRVLLSRDATGPFQPGFYVDRAPGTLHFEMPPKDVSWLILNAKGRAFMGNITVIWDSEV</sequence>
<keyword evidence="1" id="KW-1133">Transmembrane helix</keyword>
<evidence type="ECO:0000256" key="1">
    <source>
        <dbReference type="SAM" id="Phobius"/>
    </source>
</evidence>
<keyword evidence="1" id="KW-0812">Transmembrane</keyword>